<keyword evidence="4 7" id="KW-0812">Transmembrane</keyword>
<feature type="domain" description="Major facilitator superfamily (MFS) profile" evidence="8">
    <location>
        <begin position="10"/>
        <end position="390"/>
    </location>
</feature>
<evidence type="ECO:0000256" key="2">
    <source>
        <dbReference type="ARBA" id="ARBA00008335"/>
    </source>
</evidence>
<name>A0A926IAQ2_9FIRM</name>
<evidence type="ECO:0000256" key="7">
    <source>
        <dbReference type="SAM" id="Phobius"/>
    </source>
</evidence>
<feature type="transmembrane region" description="Helical" evidence="7">
    <location>
        <begin position="302"/>
        <end position="320"/>
    </location>
</feature>
<evidence type="ECO:0000256" key="1">
    <source>
        <dbReference type="ARBA" id="ARBA00004651"/>
    </source>
</evidence>
<keyword evidence="3" id="KW-0813">Transport</keyword>
<dbReference type="InterPro" id="IPR020846">
    <property type="entry name" value="MFS_dom"/>
</dbReference>
<feature type="transmembrane region" description="Helical" evidence="7">
    <location>
        <begin position="99"/>
        <end position="118"/>
    </location>
</feature>
<keyword evidence="5 7" id="KW-1133">Transmembrane helix</keyword>
<evidence type="ECO:0000313" key="10">
    <source>
        <dbReference type="Proteomes" id="UP000660861"/>
    </source>
</evidence>
<evidence type="ECO:0000256" key="4">
    <source>
        <dbReference type="ARBA" id="ARBA00022692"/>
    </source>
</evidence>
<organism evidence="9 10">
    <name type="scientific">Zongyangia hominis</name>
    <dbReference type="NCBI Taxonomy" id="2763677"/>
    <lineage>
        <taxon>Bacteria</taxon>
        <taxon>Bacillati</taxon>
        <taxon>Bacillota</taxon>
        <taxon>Clostridia</taxon>
        <taxon>Eubacteriales</taxon>
        <taxon>Oscillospiraceae</taxon>
        <taxon>Zongyangia</taxon>
    </lineage>
</organism>
<comment type="similarity">
    <text evidence="2">Belongs to the major facilitator superfamily.</text>
</comment>
<feature type="transmembrane region" description="Helical" evidence="7">
    <location>
        <begin position="366"/>
        <end position="385"/>
    </location>
</feature>
<dbReference type="InterPro" id="IPR036259">
    <property type="entry name" value="MFS_trans_sf"/>
</dbReference>
<comment type="caution">
    <text evidence="9">The sequence shown here is derived from an EMBL/GenBank/DDBJ whole genome shotgun (WGS) entry which is preliminary data.</text>
</comment>
<evidence type="ECO:0000256" key="5">
    <source>
        <dbReference type="ARBA" id="ARBA00022989"/>
    </source>
</evidence>
<dbReference type="SUPFAM" id="SSF103473">
    <property type="entry name" value="MFS general substrate transporter"/>
    <property type="match status" value="1"/>
</dbReference>
<proteinExistence type="inferred from homology"/>
<feature type="transmembrane region" description="Helical" evidence="7">
    <location>
        <begin position="245"/>
        <end position="266"/>
    </location>
</feature>
<comment type="subcellular location">
    <subcellularLocation>
        <location evidence="1">Cell membrane</location>
        <topology evidence="1">Multi-pass membrane protein</topology>
    </subcellularLocation>
</comment>
<keyword evidence="10" id="KW-1185">Reference proteome</keyword>
<gene>
    <name evidence="9" type="ORF">H8709_01205</name>
</gene>
<dbReference type="PANTHER" id="PTHR23514:SF3">
    <property type="entry name" value="BYPASS OF STOP CODON PROTEIN 6"/>
    <property type="match status" value="1"/>
</dbReference>
<dbReference type="PROSITE" id="PS50850">
    <property type="entry name" value="MFS"/>
    <property type="match status" value="1"/>
</dbReference>
<accession>A0A926IAQ2</accession>
<feature type="transmembrane region" description="Helical" evidence="7">
    <location>
        <begin position="278"/>
        <end position="296"/>
    </location>
</feature>
<dbReference type="GO" id="GO:0022857">
    <property type="term" value="F:transmembrane transporter activity"/>
    <property type="evidence" value="ECO:0007669"/>
    <property type="project" value="InterPro"/>
</dbReference>
<feature type="transmembrane region" description="Helical" evidence="7">
    <location>
        <begin position="46"/>
        <end position="68"/>
    </location>
</feature>
<evidence type="ECO:0000313" key="9">
    <source>
        <dbReference type="EMBL" id="MBC8569448.1"/>
    </source>
</evidence>
<dbReference type="Pfam" id="PF07690">
    <property type="entry name" value="MFS_1"/>
    <property type="match status" value="1"/>
</dbReference>
<dbReference type="RefSeq" id="WP_262396546.1">
    <property type="nucleotide sequence ID" value="NZ_JACRTC010000001.1"/>
</dbReference>
<evidence type="ECO:0000256" key="6">
    <source>
        <dbReference type="ARBA" id="ARBA00023136"/>
    </source>
</evidence>
<dbReference type="InterPro" id="IPR051788">
    <property type="entry name" value="MFS_Transporter"/>
</dbReference>
<dbReference type="InterPro" id="IPR011701">
    <property type="entry name" value="MFS"/>
</dbReference>
<dbReference type="AlphaFoldDB" id="A0A926IAQ2"/>
<reference evidence="9" key="1">
    <citation type="submission" date="2020-08" db="EMBL/GenBank/DDBJ databases">
        <title>Genome public.</title>
        <authorList>
            <person name="Liu C."/>
            <person name="Sun Q."/>
        </authorList>
    </citation>
    <scope>NUCLEOTIDE SEQUENCE</scope>
    <source>
        <strain evidence="9">NSJ-54</strain>
    </source>
</reference>
<dbReference type="Proteomes" id="UP000660861">
    <property type="component" value="Unassembled WGS sequence"/>
</dbReference>
<evidence type="ECO:0000259" key="8">
    <source>
        <dbReference type="PROSITE" id="PS50850"/>
    </source>
</evidence>
<feature type="transmembrane region" description="Helical" evidence="7">
    <location>
        <begin position="130"/>
        <end position="148"/>
    </location>
</feature>
<sequence length="402" mass="43181">MKFDKKPLFLITIIYLSFISLGLPDGLLGVAWPSIRGDMGLPLESVGVLTTLLLCMSALSSILSGWVLRRLGTGTVTFLSCLMTGLGLLGYSLSPGFGWLILCTVPLGFGQGAVDSGLNRYVADHYSSRHMNWLHCFWGMGASIGPVIMSQAVTSGRTWRGGYRTVSAMQLTLAAILLVSVLIKLWQDRPVKAEGESNEARPKARVFGKFAPSLAVFLFFIYAGMEFTIGVWLNSVLVESRALPVAIAGLCVTLYYGAIMVGRFLCGIVVNRMGNMRMIRLGLVLAVAGGLVLWFVPASWGAMVGISMIGVGIGPVYPCLMHETPARFDKATSDKLIGYQVGAACLGGSLLASGLGVFLSHITLELFFPVVVVLLGVNFFINELLERKAKAQTEDAELPAAQ</sequence>
<dbReference type="Gene3D" id="1.20.1250.20">
    <property type="entry name" value="MFS general substrate transporter like domains"/>
    <property type="match status" value="2"/>
</dbReference>
<keyword evidence="6 7" id="KW-0472">Membrane</keyword>
<dbReference type="GO" id="GO:0005886">
    <property type="term" value="C:plasma membrane"/>
    <property type="evidence" value="ECO:0007669"/>
    <property type="project" value="UniProtKB-SubCell"/>
</dbReference>
<evidence type="ECO:0000256" key="3">
    <source>
        <dbReference type="ARBA" id="ARBA00022448"/>
    </source>
</evidence>
<feature type="transmembrane region" description="Helical" evidence="7">
    <location>
        <begin position="75"/>
        <end position="93"/>
    </location>
</feature>
<dbReference type="EMBL" id="JACRTC010000001">
    <property type="protein sequence ID" value="MBC8569448.1"/>
    <property type="molecule type" value="Genomic_DNA"/>
</dbReference>
<feature type="transmembrane region" description="Helical" evidence="7">
    <location>
        <begin position="206"/>
        <end position="225"/>
    </location>
</feature>
<feature type="transmembrane region" description="Helical" evidence="7">
    <location>
        <begin position="168"/>
        <end position="186"/>
    </location>
</feature>
<dbReference type="PANTHER" id="PTHR23514">
    <property type="entry name" value="BYPASS OF STOP CODON PROTEIN 6"/>
    <property type="match status" value="1"/>
</dbReference>
<protein>
    <submittedName>
        <fullName evidence="9">MFS transporter</fullName>
    </submittedName>
</protein>
<feature type="transmembrane region" description="Helical" evidence="7">
    <location>
        <begin position="341"/>
        <end position="360"/>
    </location>
</feature>